<dbReference type="FunFam" id="3.40.50.300:FF:000084">
    <property type="entry name" value="Guanylate kinase"/>
    <property type="match status" value="1"/>
</dbReference>
<dbReference type="GO" id="GO:0005829">
    <property type="term" value="C:cytosol"/>
    <property type="evidence" value="ECO:0007669"/>
    <property type="project" value="TreeGrafter"/>
</dbReference>
<dbReference type="SUPFAM" id="SSF52540">
    <property type="entry name" value="P-loop containing nucleoside triphosphate hydrolases"/>
    <property type="match status" value="1"/>
</dbReference>
<evidence type="ECO:0000256" key="10">
    <source>
        <dbReference type="ARBA" id="ARBA00030128"/>
    </source>
</evidence>
<dbReference type="PROSITE" id="PS00856">
    <property type="entry name" value="GUANYLATE_KINASE_1"/>
    <property type="match status" value="1"/>
</dbReference>
<dbReference type="InterPro" id="IPR020590">
    <property type="entry name" value="Guanylate_kinase_CS"/>
</dbReference>
<dbReference type="InterPro" id="IPR008145">
    <property type="entry name" value="GK/Ca_channel_bsu"/>
</dbReference>
<dbReference type="NCBIfam" id="TIGR03263">
    <property type="entry name" value="guanyl_kin"/>
    <property type="match status" value="1"/>
</dbReference>
<dbReference type="PROSITE" id="PS50052">
    <property type="entry name" value="GUANYLATE_KINASE_2"/>
    <property type="match status" value="1"/>
</dbReference>
<name>A0A9X2WF12_9GAMM</name>
<comment type="caution">
    <text evidence="13">The sequence shown here is derived from an EMBL/GenBank/DDBJ whole genome shotgun (WGS) entry which is preliminary data.</text>
</comment>
<dbReference type="EC" id="2.7.4.8" evidence="3 11"/>
<comment type="subcellular location">
    <subcellularLocation>
        <location evidence="1 11">Cytoplasm</location>
    </subcellularLocation>
</comment>
<sequence length="211" mass="23856">MTDSTKNMIGTLFIFSAPSGAGKTSLVKALLQSTGYIGVSVSHTTRAPRPGEVDGKDYHFVSVAEFQDMVSRSAFLEHAQVFDNFYGTSQEWVESELSAGRDVILEIDWQGAQQVRHLMPDAVSVFIAPPSIAALRERLQKRGQDSEDIIERRMRDARNEMSHYGEYNYLIINDNFENTVEELRAIVIARRHRLSAQQVRHEDVLQELLNG</sequence>
<dbReference type="SMART" id="SM00072">
    <property type="entry name" value="GuKc"/>
    <property type="match status" value="1"/>
</dbReference>
<keyword evidence="7 11" id="KW-0547">Nucleotide-binding</keyword>
<dbReference type="Gene3D" id="3.40.50.300">
    <property type="entry name" value="P-loop containing nucleotide triphosphate hydrolases"/>
    <property type="match status" value="1"/>
</dbReference>
<evidence type="ECO:0000256" key="5">
    <source>
        <dbReference type="ARBA" id="ARBA00022490"/>
    </source>
</evidence>
<evidence type="ECO:0000259" key="12">
    <source>
        <dbReference type="PROSITE" id="PS50052"/>
    </source>
</evidence>
<dbReference type="EMBL" id="JAOANI010000015">
    <property type="protein sequence ID" value="MCT7359078.1"/>
    <property type="molecule type" value="Genomic_DNA"/>
</dbReference>
<dbReference type="GO" id="GO:0004385">
    <property type="term" value="F:GMP kinase activity"/>
    <property type="evidence" value="ECO:0007669"/>
    <property type="project" value="UniProtKB-UniRule"/>
</dbReference>
<evidence type="ECO:0000256" key="11">
    <source>
        <dbReference type="HAMAP-Rule" id="MF_00328"/>
    </source>
</evidence>
<dbReference type="Gene3D" id="3.30.63.10">
    <property type="entry name" value="Guanylate Kinase phosphate binding domain"/>
    <property type="match status" value="1"/>
</dbReference>
<reference evidence="13" key="2">
    <citation type="submission" date="2022-08" db="EMBL/GenBank/DDBJ databases">
        <authorList>
            <person name="Dong C."/>
        </authorList>
    </citation>
    <scope>NUCLEOTIDE SEQUENCE</scope>
    <source>
        <strain evidence="13">59MF3M-4</strain>
    </source>
</reference>
<evidence type="ECO:0000256" key="1">
    <source>
        <dbReference type="ARBA" id="ARBA00004496"/>
    </source>
</evidence>
<keyword evidence="9 11" id="KW-0067">ATP-binding</keyword>
<keyword evidence="14" id="KW-1185">Reference proteome</keyword>
<dbReference type="GO" id="GO:0005524">
    <property type="term" value="F:ATP binding"/>
    <property type="evidence" value="ECO:0007669"/>
    <property type="project" value="UniProtKB-UniRule"/>
</dbReference>
<gene>
    <name evidence="11 13" type="primary">gmk</name>
    <name evidence="13" type="ORF">NYR02_08605</name>
</gene>
<dbReference type="PANTHER" id="PTHR23117">
    <property type="entry name" value="GUANYLATE KINASE-RELATED"/>
    <property type="match status" value="1"/>
</dbReference>
<reference evidence="13" key="1">
    <citation type="journal article" date="2022" name="Front. Microbiol.">
        <title>Genome-based taxonomic rearrangement of Oceanobacter-related bacteria including the description of Thalassolituus hydrocarbonoclasticus sp. nov. and Thalassolituus pacificus sp. nov. and emended description of the genus Thalassolituus.</title>
        <authorList>
            <person name="Dong C."/>
            <person name="Wei L."/>
            <person name="Wang J."/>
            <person name="Lai Q."/>
            <person name="Huang Z."/>
            <person name="Shao Z."/>
        </authorList>
    </citation>
    <scope>NUCLEOTIDE SEQUENCE</scope>
    <source>
        <strain evidence="13">59MF3M-4</strain>
    </source>
</reference>
<comment type="catalytic activity">
    <reaction evidence="11">
        <text>GMP + ATP = GDP + ADP</text>
        <dbReference type="Rhea" id="RHEA:20780"/>
        <dbReference type="ChEBI" id="CHEBI:30616"/>
        <dbReference type="ChEBI" id="CHEBI:58115"/>
        <dbReference type="ChEBI" id="CHEBI:58189"/>
        <dbReference type="ChEBI" id="CHEBI:456216"/>
        <dbReference type="EC" id="2.7.4.8"/>
    </reaction>
</comment>
<dbReference type="CDD" id="cd00071">
    <property type="entry name" value="GMPK"/>
    <property type="match status" value="1"/>
</dbReference>
<dbReference type="FunFam" id="3.30.63.10:FF:000002">
    <property type="entry name" value="Guanylate kinase 1"/>
    <property type="match status" value="1"/>
</dbReference>
<evidence type="ECO:0000313" key="13">
    <source>
        <dbReference type="EMBL" id="MCT7359078.1"/>
    </source>
</evidence>
<dbReference type="RefSeq" id="WP_260975961.1">
    <property type="nucleotide sequence ID" value="NZ_JAOANI010000015.1"/>
</dbReference>
<protein>
    <recommendedName>
        <fullName evidence="4 11">Guanylate kinase</fullName>
        <ecNumber evidence="3 11">2.7.4.8</ecNumber>
    </recommendedName>
    <alternativeName>
        <fullName evidence="10 11">GMP kinase</fullName>
    </alternativeName>
</protein>
<evidence type="ECO:0000256" key="8">
    <source>
        <dbReference type="ARBA" id="ARBA00022777"/>
    </source>
</evidence>
<comment type="similarity">
    <text evidence="2 11">Belongs to the guanylate kinase family.</text>
</comment>
<dbReference type="InterPro" id="IPR008144">
    <property type="entry name" value="Guanylate_kin-like_dom"/>
</dbReference>
<keyword evidence="5 11" id="KW-0963">Cytoplasm</keyword>
<evidence type="ECO:0000313" key="14">
    <source>
        <dbReference type="Proteomes" id="UP001147830"/>
    </source>
</evidence>
<evidence type="ECO:0000256" key="4">
    <source>
        <dbReference type="ARBA" id="ARBA00016296"/>
    </source>
</evidence>
<keyword evidence="8 11" id="KW-0418">Kinase</keyword>
<evidence type="ECO:0000256" key="7">
    <source>
        <dbReference type="ARBA" id="ARBA00022741"/>
    </source>
</evidence>
<evidence type="ECO:0000256" key="2">
    <source>
        <dbReference type="ARBA" id="ARBA00005790"/>
    </source>
</evidence>
<feature type="binding site" evidence="11">
    <location>
        <begin position="17"/>
        <end position="24"/>
    </location>
    <ligand>
        <name>ATP</name>
        <dbReference type="ChEBI" id="CHEBI:30616"/>
    </ligand>
</feature>
<proteinExistence type="inferred from homology"/>
<dbReference type="Pfam" id="PF00625">
    <property type="entry name" value="Guanylate_kin"/>
    <property type="match status" value="1"/>
</dbReference>
<keyword evidence="6 11" id="KW-0808">Transferase</keyword>
<evidence type="ECO:0000256" key="6">
    <source>
        <dbReference type="ARBA" id="ARBA00022679"/>
    </source>
</evidence>
<evidence type="ECO:0000256" key="3">
    <source>
        <dbReference type="ARBA" id="ARBA00012961"/>
    </source>
</evidence>
<comment type="function">
    <text evidence="11">Essential for recycling GMP and indirectly, cGMP.</text>
</comment>
<accession>A0A9X2WF12</accession>
<dbReference type="Proteomes" id="UP001147830">
    <property type="component" value="Unassembled WGS sequence"/>
</dbReference>
<organism evidence="13 14">
    <name type="scientific">Thalassolituus pacificus</name>
    <dbReference type="NCBI Taxonomy" id="2975440"/>
    <lineage>
        <taxon>Bacteria</taxon>
        <taxon>Pseudomonadati</taxon>
        <taxon>Pseudomonadota</taxon>
        <taxon>Gammaproteobacteria</taxon>
        <taxon>Oceanospirillales</taxon>
        <taxon>Oceanospirillaceae</taxon>
        <taxon>Thalassolituus</taxon>
    </lineage>
</organism>
<dbReference type="AlphaFoldDB" id="A0A9X2WF12"/>
<dbReference type="PANTHER" id="PTHR23117:SF13">
    <property type="entry name" value="GUANYLATE KINASE"/>
    <property type="match status" value="1"/>
</dbReference>
<feature type="domain" description="Guanylate kinase-like" evidence="12">
    <location>
        <begin position="10"/>
        <end position="188"/>
    </location>
</feature>
<dbReference type="HAMAP" id="MF_00328">
    <property type="entry name" value="Guanylate_kinase"/>
    <property type="match status" value="1"/>
</dbReference>
<evidence type="ECO:0000256" key="9">
    <source>
        <dbReference type="ARBA" id="ARBA00022840"/>
    </source>
</evidence>
<dbReference type="InterPro" id="IPR017665">
    <property type="entry name" value="Guanylate_kinase"/>
</dbReference>
<dbReference type="InterPro" id="IPR027417">
    <property type="entry name" value="P-loop_NTPase"/>
</dbReference>